<dbReference type="AlphaFoldDB" id="A0AAF0JDS7"/>
<protein>
    <recommendedName>
        <fullName evidence="7">Ankyrin</fullName>
    </recommendedName>
</protein>
<feature type="compositionally biased region" description="Basic and acidic residues" evidence="4">
    <location>
        <begin position="351"/>
        <end position="360"/>
    </location>
</feature>
<dbReference type="SUPFAM" id="SSF48403">
    <property type="entry name" value="Ankyrin repeat"/>
    <property type="match status" value="1"/>
</dbReference>
<evidence type="ECO:0000256" key="1">
    <source>
        <dbReference type="ARBA" id="ARBA00022737"/>
    </source>
</evidence>
<feature type="compositionally biased region" description="Polar residues" evidence="4">
    <location>
        <begin position="243"/>
        <end position="263"/>
    </location>
</feature>
<feature type="region of interest" description="Disordered" evidence="4">
    <location>
        <begin position="215"/>
        <end position="267"/>
    </location>
</feature>
<dbReference type="EMBL" id="CP118375">
    <property type="protein sequence ID" value="WFD42689.1"/>
    <property type="molecule type" value="Genomic_DNA"/>
</dbReference>
<keyword evidence="6" id="KW-1185">Reference proteome</keyword>
<feature type="repeat" description="ANK" evidence="3">
    <location>
        <begin position="70"/>
        <end position="102"/>
    </location>
</feature>
<feature type="region of interest" description="Disordered" evidence="4">
    <location>
        <begin position="451"/>
        <end position="482"/>
    </location>
</feature>
<feature type="compositionally biased region" description="Polar residues" evidence="4">
    <location>
        <begin position="335"/>
        <end position="350"/>
    </location>
</feature>
<dbReference type="InterPro" id="IPR002110">
    <property type="entry name" value="Ankyrin_rpt"/>
</dbReference>
<dbReference type="Proteomes" id="UP001214628">
    <property type="component" value="Chromosome 1"/>
</dbReference>
<dbReference type="SMART" id="SM00248">
    <property type="entry name" value="ANK"/>
    <property type="match status" value="3"/>
</dbReference>
<organism evidence="5 6">
    <name type="scientific">Malassezia psittaci</name>
    <dbReference type="NCBI Taxonomy" id="1821823"/>
    <lineage>
        <taxon>Eukaryota</taxon>
        <taxon>Fungi</taxon>
        <taxon>Dikarya</taxon>
        <taxon>Basidiomycota</taxon>
        <taxon>Ustilaginomycotina</taxon>
        <taxon>Malasseziomycetes</taxon>
        <taxon>Malasseziales</taxon>
        <taxon>Malasseziaceae</taxon>
        <taxon>Malassezia</taxon>
    </lineage>
</organism>
<evidence type="ECO:0000313" key="6">
    <source>
        <dbReference type="Proteomes" id="UP001214628"/>
    </source>
</evidence>
<feature type="compositionally biased region" description="Low complexity" evidence="4">
    <location>
        <begin position="461"/>
        <end position="477"/>
    </location>
</feature>
<sequence length="530" mass="56828">MVRSGSVRPSFSGGGASLSTSIPAFNLRGSDKANVATGQSFGLHRAAATGNVAMVLYALENGESPNTYLNGIAPLHVSACLGDTVTTQILIAYGADLNLPRSRSRVHPTPGVEGSTALHFAAANGHNEIVRILLENGATPTATDRDNQTPESLAHANHHSACAEALRRWIEKYGSKGHVASNSIYNTGYAMRWGNEVLSPSPRSDSPELWRSMRERRSTLPSSSSVLVHHNTEKRFSPPALSRFQSESQESLPQRSRTVSPAPSESRWRASLPMFLEKAAHPASSLRALWPPASSNSGNHMARNTDEVEDPSSSVVRAPRISSRTGLSNLLKRATGSNTQTRSPEETQSNLHRDDGDSNRISDMLTPTGIVSLMNRRSQDNLSTSSTTDRSESPPSSISPNSSRTSGALAVPVHKQRLRSNSVSVAHLVTAPTPPTNDSPVYSAMRVRASSEVRPVPNELSMTTSLSSQSTSVSPSTPFKQTSPILSSSAVAQEILDHDVAVESSSGRNEHSSLANLLARYGQTLQSEHR</sequence>
<dbReference type="PROSITE" id="PS50297">
    <property type="entry name" value="ANK_REP_REGION"/>
    <property type="match status" value="2"/>
</dbReference>
<keyword evidence="2 3" id="KW-0040">ANK repeat</keyword>
<dbReference type="PANTHER" id="PTHR24173:SF74">
    <property type="entry name" value="ANKYRIN REPEAT DOMAIN-CONTAINING PROTEIN 16"/>
    <property type="match status" value="1"/>
</dbReference>
<dbReference type="Gene3D" id="1.25.40.20">
    <property type="entry name" value="Ankyrin repeat-containing domain"/>
    <property type="match status" value="1"/>
</dbReference>
<evidence type="ECO:0000256" key="3">
    <source>
        <dbReference type="PROSITE-ProRule" id="PRU00023"/>
    </source>
</evidence>
<feature type="compositionally biased region" description="Low complexity" evidence="4">
    <location>
        <begin position="393"/>
        <end position="406"/>
    </location>
</feature>
<evidence type="ECO:0008006" key="7">
    <source>
        <dbReference type="Google" id="ProtNLM"/>
    </source>
</evidence>
<gene>
    <name evidence="5" type="ORF">MPSI1_001337</name>
</gene>
<dbReference type="InterPro" id="IPR036770">
    <property type="entry name" value="Ankyrin_rpt-contain_sf"/>
</dbReference>
<evidence type="ECO:0000256" key="4">
    <source>
        <dbReference type="SAM" id="MobiDB-lite"/>
    </source>
</evidence>
<dbReference type="PROSITE" id="PS50088">
    <property type="entry name" value="ANK_REPEAT"/>
    <property type="match status" value="2"/>
</dbReference>
<evidence type="ECO:0000313" key="5">
    <source>
        <dbReference type="EMBL" id="WFD42689.1"/>
    </source>
</evidence>
<feature type="repeat" description="ANK" evidence="3">
    <location>
        <begin position="113"/>
        <end position="145"/>
    </location>
</feature>
<proteinExistence type="predicted"/>
<dbReference type="Pfam" id="PF12796">
    <property type="entry name" value="Ank_2"/>
    <property type="match status" value="1"/>
</dbReference>
<name>A0AAF0JDS7_9BASI</name>
<dbReference type="PANTHER" id="PTHR24173">
    <property type="entry name" value="ANKYRIN REPEAT CONTAINING"/>
    <property type="match status" value="1"/>
</dbReference>
<reference evidence="5" key="1">
    <citation type="submission" date="2023-02" db="EMBL/GenBank/DDBJ databases">
        <title>Mating type loci evolution in Malassezia.</title>
        <authorList>
            <person name="Coelho M.A."/>
        </authorList>
    </citation>
    <scope>NUCLEOTIDE SEQUENCE</scope>
    <source>
        <strain evidence="5">CBS 14136</strain>
    </source>
</reference>
<evidence type="ECO:0000256" key="2">
    <source>
        <dbReference type="ARBA" id="ARBA00023043"/>
    </source>
</evidence>
<feature type="region of interest" description="Disordered" evidence="4">
    <location>
        <begin position="288"/>
        <end position="408"/>
    </location>
</feature>
<accession>A0AAF0JDS7</accession>
<keyword evidence="1" id="KW-0677">Repeat</keyword>